<evidence type="ECO:0000313" key="2">
    <source>
        <dbReference type="EMBL" id="GIJ60080.1"/>
    </source>
</evidence>
<keyword evidence="3" id="KW-1185">Reference proteome</keyword>
<reference evidence="2" key="1">
    <citation type="submission" date="2021-01" db="EMBL/GenBank/DDBJ databases">
        <title>Whole genome shotgun sequence of Virgisporangium aurantiacum NBRC 16421.</title>
        <authorList>
            <person name="Komaki H."/>
            <person name="Tamura T."/>
        </authorList>
    </citation>
    <scope>NUCLEOTIDE SEQUENCE</scope>
    <source>
        <strain evidence="2">NBRC 16421</strain>
    </source>
</reference>
<organism evidence="2 3">
    <name type="scientific">Virgisporangium aurantiacum</name>
    <dbReference type="NCBI Taxonomy" id="175570"/>
    <lineage>
        <taxon>Bacteria</taxon>
        <taxon>Bacillati</taxon>
        <taxon>Actinomycetota</taxon>
        <taxon>Actinomycetes</taxon>
        <taxon>Micromonosporales</taxon>
        <taxon>Micromonosporaceae</taxon>
        <taxon>Virgisporangium</taxon>
    </lineage>
</organism>
<dbReference type="EMBL" id="BOPG01000050">
    <property type="protein sequence ID" value="GIJ60080.1"/>
    <property type="molecule type" value="Genomic_DNA"/>
</dbReference>
<gene>
    <name evidence="2" type="ORF">Vau01_075960</name>
</gene>
<sequence length="150" mass="15982">MFGAHPPQLRGQQVEHLVPVEFDELVAARRSVGPGPWSSQPRRTAGRATRVGCRNPSTTLPSNGDGAGSLGCGTTASRPSGSTRTPKAPQWEVVGMTVMPQPIPDSSSAPPVRSFRRASLVGDKGRLRQTFVSRNPGSDRHPVTESGWMS</sequence>
<dbReference type="AlphaFoldDB" id="A0A8J3ZEA1"/>
<feature type="region of interest" description="Disordered" evidence="1">
    <location>
        <begin position="31"/>
        <end position="90"/>
    </location>
</feature>
<evidence type="ECO:0000313" key="3">
    <source>
        <dbReference type="Proteomes" id="UP000612585"/>
    </source>
</evidence>
<protein>
    <submittedName>
        <fullName evidence="2">Uncharacterized protein</fullName>
    </submittedName>
</protein>
<accession>A0A8J3ZEA1</accession>
<name>A0A8J3ZEA1_9ACTN</name>
<feature type="region of interest" description="Disordered" evidence="1">
    <location>
        <begin position="130"/>
        <end position="150"/>
    </location>
</feature>
<dbReference type="Proteomes" id="UP000612585">
    <property type="component" value="Unassembled WGS sequence"/>
</dbReference>
<proteinExistence type="predicted"/>
<evidence type="ECO:0000256" key="1">
    <source>
        <dbReference type="SAM" id="MobiDB-lite"/>
    </source>
</evidence>
<comment type="caution">
    <text evidence="2">The sequence shown here is derived from an EMBL/GenBank/DDBJ whole genome shotgun (WGS) entry which is preliminary data.</text>
</comment>
<feature type="compositionally biased region" description="Polar residues" evidence="1">
    <location>
        <begin position="72"/>
        <end position="85"/>
    </location>
</feature>